<dbReference type="RefSeq" id="WP_217748464.1">
    <property type="nucleotide sequence ID" value="NZ_JAHOEB010000173.1"/>
</dbReference>
<comment type="caution">
    <text evidence="1">The sequence shown here is derived from an EMBL/GenBank/DDBJ whole genome shotgun (WGS) entry which is preliminary data.</text>
</comment>
<dbReference type="Proteomes" id="UP001196408">
    <property type="component" value="Unassembled WGS sequence"/>
</dbReference>
<organism evidence="1 2">
    <name type="scientific">Catenibacterium mitsuokai</name>
    <dbReference type="NCBI Taxonomy" id="100886"/>
    <lineage>
        <taxon>Bacteria</taxon>
        <taxon>Bacillati</taxon>
        <taxon>Bacillota</taxon>
        <taxon>Erysipelotrichia</taxon>
        <taxon>Erysipelotrichales</taxon>
        <taxon>Coprobacillaceae</taxon>
        <taxon>Catenibacterium</taxon>
    </lineage>
</organism>
<proteinExistence type="predicted"/>
<protein>
    <submittedName>
        <fullName evidence="1">Uncharacterized protein</fullName>
    </submittedName>
</protein>
<gene>
    <name evidence="1" type="ORF">KSV97_11575</name>
</gene>
<reference evidence="1" key="1">
    <citation type="submission" date="2021-06" db="EMBL/GenBank/DDBJ databases">
        <title>Collection of gut derived symbiotic bacterial strains cultured from healthy donors.</title>
        <authorList>
            <person name="Lin H."/>
            <person name="Littmann E."/>
            <person name="Pamer E.G."/>
        </authorList>
    </citation>
    <scope>NUCLEOTIDE SEQUENCE</scope>
    <source>
        <strain evidence="1">MSK.21.82</strain>
    </source>
</reference>
<dbReference type="AlphaFoldDB" id="A0AAW4MYB2"/>
<dbReference type="EMBL" id="JAHOEF010000173">
    <property type="protein sequence ID" value="MBV3383828.1"/>
    <property type="molecule type" value="Genomic_DNA"/>
</dbReference>
<evidence type="ECO:0000313" key="1">
    <source>
        <dbReference type="EMBL" id="MBV3383828.1"/>
    </source>
</evidence>
<accession>A0AAW4MYB2</accession>
<sequence length="51" mass="5898">MWHISFMGNKKNQEFKNDVLPKNSKKITNNSFWINGKFFSDYSQGTAPSIA</sequence>
<evidence type="ECO:0000313" key="2">
    <source>
        <dbReference type="Proteomes" id="UP001196408"/>
    </source>
</evidence>
<name>A0AAW4MYB2_9FIRM</name>